<dbReference type="GO" id="GO:0005789">
    <property type="term" value="C:endoplasmic reticulum membrane"/>
    <property type="evidence" value="ECO:0007669"/>
    <property type="project" value="TreeGrafter"/>
</dbReference>
<keyword evidence="1" id="KW-0472">Membrane</keyword>
<dbReference type="InterPro" id="IPR051482">
    <property type="entry name" value="Cholesterol_transport"/>
</dbReference>
<dbReference type="EMBL" id="CVRI01000009">
    <property type="protein sequence ID" value="CRK88656.1"/>
    <property type="molecule type" value="Genomic_DNA"/>
</dbReference>
<evidence type="ECO:0000313" key="4">
    <source>
        <dbReference type="Proteomes" id="UP000183832"/>
    </source>
</evidence>
<dbReference type="GO" id="GO:0032366">
    <property type="term" value="P:intracellular sterol transport"/>
    <property type="evidence" value="ECO:0007669"/>
    <property type="project" value="TreeGrafter"/>
</dbReference>
<dbReference type="STRING" id="568069.A0A1J1HKS0"/>
<keyword evidence="4" id="KW-1185">Reference proteome</keyword>
<dbReference type="PANTHER" id="PTHR23319">
    <property type="entry name" value="GRAM DOMAIN CONTAINING 1B, ISOFORM E"/>
    <property type="match status" value="1"/>
</dbReference>
<dbReference type="GO" id="GO:0120015">
    <property type="term" value="F:sterol transfer activity"/>
    <property type="evidence" value="ECO:0007669"/>
    <property type="project" value="TreeGrafter"/>
</dbReference>
<dbReference type="OrthoDB" id="74360at2759"/>
<dbReference type="AlphaFoldDB" id="A0A1J1HKS0"/>
<name>A0A1J1HKS0_9DIPT</name>
<dbReference type="InterPro" id="IPR004182">
    <property type="entry name" value="GRAM"/>
</dbReference>
<reference evidence="3 4" key="1">
    <citation type="submission" date="2015-04" db="EMBL/GenBank/DDBJ databases">
        <authorList>
            <person name="Syromyatnikov M.Y."/>
            <person name="Popov V.N."/>
        </authorList>
    </citation>
    <scope>NUCLEOTIDE SEQUENCE [LARGE SCALE GENOMIC DNA]</scope>
</reference>
<protein>
    <submittedName>
        <fullName evidence="3">CLUMA_CG002406, isoform A</fullName>
    </submittedName>
</protein>
<gene>
    <name evidence="3" type="ORF">CLUMA_CG002406</name>
</gene>
<dbReference type="GO" id="GO:0140268">
    <property type="term" value="C:endoplasmic reticulum-plasma membrane contact site"/>
    <property type="evidence" value="ECO:0007669"/>
    <property type="project" value="TreeGrafter"/>
</dbReference>
<keyword evidence="1" id="KW-0812">Transmembrane</keyword>
<dbReference type="Proteomes" id="UP000183832">
    <property type="component" value="Unassembled WGS sequence"/>
</dbReference>
<dbReference type="SMART" id="SM00568">
    <property type="entry name" value="GRAM"/>
    <property type="match status" value="1"/>
</dbReference>
<accession>A0A1J1HKS0</accession>
<proteinExistence type="predicted"/>
<keyword evidence="1" id="KW-1133">Transmembrane helix</keyword>
<sequence length="367" mass="41265">MSRCKNGLILLRRSHKVFLFHCRDYLLQFSSSETKNKIRAIGKNDEKTPEKSEKKEKKIKEMSASRVKKFRKLFGQQIPAEETLINYFSCAIVAEILLQGHLYVSENYFSFYSNVFGYITKIVFPVGTVISITKEKTAKFFPNAIALQLSDGTRHIFGSFLSREEAYQLMQMIHRKTEASIEAPDVFEAVSDEVDEANVQEVSSIDDTSSVSGSESSAQIKITSVQGESDAVQVPVVDINLPVPTSKYTETSPEISQGEHVGSVGKYDVKLMSEYNVLFVGICLTILLAFFSAFLLMKINGIEQSSLPSDNILDFSSHKLSIDDAEKILNRNVLIVRNVRKKLEDLHEMLSSSFNQIPAAMNDKQEL</sequence>
<dbReference type="GO" id="GO:0032934">
    <property type="term" value="F:sterol binding"/>
    <property type="evidence" value="ECO:0007669"/>
    <property type="project" value="TreeGrafter"/>
</dbReference>
<evidence type="ECO:0000313" key="3">
    <source>
        <dbReference type="EMBL" id="CRK88656.1"/>
    </source>
</evidence>
<dbReference type="Gene3D" id="2.30.29.30">
    <property type="entry name" value="Pleckstrin-homology domain (PH domain)/Phosphotyrosine-binding domain (PTB)"/>
    <property type="match status" value="1"/>
</dbReference>
<feature type="transmembrane region" description="Helical" evidence="1">
    <location>
        <begin position="277"/>
        <end position="297"/>
    </location>
</feature>
<evidence type="ECO:0000259" key="2">
    <source>
        <dbReference type="SMART" id="SM00568"/>
    </source>
</evidence>
<dbReference type="InterPro" id="IPR011993">
    <property type="entry name" value="PH-like_dom_sf"/>
</dbReference>
<dbReference type="GO" id="GO:0005886">
    <property type="term" value="C:plasma membrane"/>
    <property type="evidence" value="ECO:0007669"/>
    <property type="project" value="TreeGrafter"/>
</dbReference>
<organism evidence="3 4">
    <name type="scientific">Clunio marinus</name>
    <dbReference type="NCBI Taxonomy" id="568069"/>
    <lineage>
        <taxon>Eukaryota</taxon>
        <taxon>Metazoa</taxon>
        <taxon>Ecdysozoa</taxon>
        <taxon>Arthropoda</taxon>
        <taxon>Hexapoda</taxon>
        <taxon>Insecta</taxon>
        <taxon>Pterygota</taxon>
        <taxon>Neoptera</taxon>
        <taxon>Endopterygota</taxon>
        <taxon>Diptera</taxon>
        <taxon>Nematocera</taxon>
        <taxon>Chironomoidea</taxon>
        <taxon>Chironomidae</taxon>
        <taxon>Clunio</taxon>
    </lineage>
</organism>
<dbReference type="PANTHER" id="PTHR23319:SF13">
    <property type="entry name" value="GRAM DOMAIN-CONTAINING PROTEIN"/>
    <property type="match status" value="1"/>
</dbReference>
<dbReference type="Pfam" id="PF02893">
    <property type="entry name" value="GRAM"/>
    <property type="match status" value="1"/>
</dbReference>
<evidence type="ECO:0000256" key="1">
    <source>
        <dbReference type="SAM" id="Phobius"/>
    </source>
</evidence>
<feature type="domain" description="GRAM" evidence="2">
    <location>
        <begin position="68"/>
        <end position="136"/>
    </location>
</feature>
<dbReference type="CDD" id="cd13220">
    <property type="entry name" value="PH-GRAM_GRAMDC"/>
    <property type="match status" value="1"/>
</dbReference>